<evidence type="ECO:0000313" key="3">
    <source>
        <dbReference type="Proteomes" id="UP000198535"/>
    </source>
</evidence>
<reference evidence="3" key="1">
    <citation type="submission" date="2016-10" db="EMBL/GenBank/DDBJ databases">
        <authorList>
            <person name="Varghese N."/>
            <person name="Submissions S."/>
        </authorList>
    </citation>
    <scope>NUCLEOTIDE SEQUENCE [LARGE SCALE GENOMIC DNA]</scope>
    <source>
        <strain evidence="3">Mob M</strain>
    </source>
</reference>
<dbReference type="RefSeq" id="WP_091934416.1">
    <property type="nucleotide sequence ID" value="NZ_FOUJ01000002.1"/>
</dbReference>
<dbReference type="OrthoDB" id="139306at2157"/>
<dbReference type="AlphaFoldDB" id="A0A1I4QNH8"/>
<dbReference type="Pfam" id="PF16694">
    <property type="entry name" value="Cytochrome_P460"/>
    <property type="match status" value="1"/>
</dbReference>
<name>A0A1I4QNH8_9EURY</name>
<evidence type="ECO:0000313" key="2">
    <source>
        <dbReference type="EMBL" id="SFM41265.1"/>
    </source>
</evidence>
<sequence>MIKKLILLLIICVIGISGCADTATDEGTMAEDTGADDAMQAEDMEEDMVEEESMTPDAADLFSMFAEEDSYKEWSIWPGEVAMMDGNGVHGDFVSIYVSDNAVSAAETGGEIMPYGTMVVKEGFDSDKELTGIYLMYKAEDFDPDNNDWFWAAYSPDGVVKSEGKLGGCIGCHEGKAEADYIFTNA</sequence>
<dbReference type="CDD" id="cd20716">
    <property type="entry name" value="cyt_P460_fam"/>
    <property type="match status" value="1"/>
</dbReference>
<keyword evidence="3" id="KW-1185">Reference proteome</keyword>
<feature type="domain" description="Cytochrome P460" evidence="1">
    <location>
        <begin position="70"/>
        <end position="184"/>
    </location>
</feature>
<evidence type="ECO:0000259" key="1">
    <source>
        <dbReference type="Pfam" id="PF16694"/>
    </source>
</evidence>
<dbReference type="EMBL" id="FOUJ01000002">
    <property type="protein sequence ID" value="SFM41265.1"/>
    <property type="molecule type" value="Genomic_DNA"/>
</dbReference>
<protein>
    <submittedName>
        <fullName evidence="2">Cytochrome P460</fullName>
    </submittedName>
</protein>
<dbReference type="PROSITE" id="PS51257">
    <property type="entry name" value="PROKAR_LIPOPROTEIN"/>
    <property type="match status" value="1"/>
</dbReference>
<gene>
    <name evidence="2" type="ORF">SAMN04488696_1099</name>
</gene>
<organism evidence="2 3">
    <name type="scientific">Methanolobus profundi</name>
    <dbReference type="NCBI Taxonomy" id="487685"/>
    <lineage>
        <taxon>Archaea</taxon>
        <taxon>Methanobacteriati</taxon>
        <taxon>Methanobacteriota</taxon>
        <taxon>Stenosarchaea group</taxon>
        <taxon>Methanomicrobia</taxon>
        <taxon>Methanosarcinales</taxon>
        <taxon>Methanosarcinaceae</taxon>
        <taxon>Methanolobus</taxon>
    </lineage>
</organism>
<proteinExistence type="predicted"/>
<accession>A0A1I4QNH8</accession>
<dbReference type="Proteomes" id="UP000198535">
    <property type="component" value="Unassembled WGS sequence"/>
</dbReference>
<dbReference type="STRING" id="487685.SAMN04488696_1099"/>
<dbReference type="InterPro" id="IPR038142">
    <property type="entry name" value="Cytochrome_P460_sp"/>
</dbReference>
<dbReference type="Gene3D" id="3.50.70.20">
    <property type="entry name" value="Cytochrome P460"/>
    <property type="match status" value="1"/>
</dbReference>
<dbReference type="InterPro" id="IPR032033">
    <property type="entry name" value="Cytochrome_P460"/>
</dbReference>